<comment type="caution">
    <text evidence="1">The sequence shown here is derived from an EMBL/GenBank/DDBJ whole genome shotgun (WGS) entry which is preliminary data.</text>
</comment>
<evidence type="ECO:0000313" key="1">
    <source>
        <dbReference type="EMBL" id="MZP28779.1"/>
    </source>
</evidence>
<keyword evidence="1" id="KW-0489">Methyltransferase</keyword>
<evidence type="ECO:0000313" key="2">
    <source>
        <dbReference type="Proteomes" id="UP000463470"/>
    </source>
</evidence>
<dbReference type="CDD" id="cd02440">
    <property type="entry name" value="AdoMet_MTases"/>
    <property type="match status" value="1"/>
</dbReference>
<dbReference type="PANTHER" id="PTHR43861">
    <property type="entry name" value="TRANS-ACONITATE 2-METHYLTRANSFERASE-RELATED"/>
    <property type="match status" value="1"/>
</dbReference>
<dbReference type="OrthoDB" id="9782855at2"/>
<dbReference type="SUPFAM" id="SSF53335">
    <property type="entry name" value="S-adenosyl-L-methionine-dependent methyltransferases"/>
    <property type="match status" value="1"/>
</dbReference>
<reference evidence="1 2" key="1">
    <citation type="submission" date="2020-01" db="EMBL/GenBank/DDBJ databases">
        <title>Whole-genome sequence of Heliobacterium undosum DSM 13378.</title>
        <authorList>
            <person name="Kyndt J.A."/>
            <person name="Meyer T.E."/>
        </authorList>
    </citation>
    <scope>NUCLEOTIDE SEQUENCE [LARGE SCALE GENOMIC DNA]</scope>
    <source>
        <strain evidence="1 2">DSM 13378</strain>
    </source>
</reference>
<dbReference type="GO" id="GO:0008168">
    <property type="term" value="F:methyltransferase activity"/>
    <property type="evidence" value="ECO:0007669"/>
    <property type="project" value="UniProtKB-KW"/>
</dbReference>
<dbReference type="GO" id="GO:0032259">
    <property type="term" value="P:methylation"/>
    <property type="evidence" value="ECO:0007669"/>
    <property type="project" value="UniProtKB-KW"/>
</dbReference>
<protein>
    <submittedName>
        <fullName evidence="1">Methyltransferase domain-containing protein</fullName>
    </submittedName>
</protein>
<sequence>MQKEHLPTTAEQVIAKYHSTLRREQTLDPNAEVFIFKTFARTVEGWLPQDKGAPILEIGCGEGTFQRYLQSKGYRNLYAFDLSSENVHICHQRGLRHVCRHDALQVFDYPGPEQGWEMIVCIDLLEHLPKSELCRFITAVRHRLRPSGSVIFQTPNMASVVGLYHRYNDLTHEVGFTEKSVCDLLIASGFPPESIEVRPAWSAATWQGRLREMYLTALHRLIYLADGQATPKIPTRNLLVRATPLTEETSGEDRL</sequence>
<dbReference type="EMBL" id="WXEY01000002">
    <property type="protein sequence ID" value="MZP28779.1"/>
    <property type="molecule type" value="Genomic_DNA"/>
</dbReference>
<dbReference type="Gene3D" id="3.40.50.150">
    <property type="entry name" value="Vaccinia Virus protein VP39"/>
    <property type="match status" value="1"/>
</dbReference>
<dbReference type="InterPro" id="IPR029063">
    <property type="entry name" value="SAM-dependent_MTases_sf"/>
</dbReference>
<dbReference type="PANTHER" id="PTHR43861:SF1">
    <property type="entry name" value="TRANS-ACONITATE 2-METHYLTRANSFERASE"/>
    <property type="match status" value="1"/>
</dbReference>
<dbReference type="AlphaFoldDB" id="A0A845L1C9"/>
<keyword evidence="2" id="KW-1185">Reference proteome</keyword>
<dbReference type="Pfam" id="PF13489">
    <property type="entry name" value="Methyltransf_23"/>
    <property type="match status" value="1"/>
</dbReference>
<dbReference type="RefSeq" id="WP_161254897.1">
    <property type="nucleotide sequence ID" value="NZ_WXEY01000002.1"/>
</dbReference>
<name>A0A845L1C9_9FIRM</name>
<proteinExistence type="predicted"/>
<organism evidence="1 2">
    <name type="scientific">Heliomicrobium undosum</name>
    <dbReference type="NCBI Taxonomy" id="121734"/>
    <lineage>
        <taxon>Bacteria</taxon>
        <taxon>Bacillati</taxon>
        <taxon>Bacillota</taxon>
        <taxon>Clostridia</taxon>
        <taxon>Eubacteriales</taxon>
        <taxon>Heliobacteriaceae</taxon>
        <taxon>Heliomicrobium</taxon>
    </lineage>
</organism>
<accession>A0A845L1C9</accession>
<dbReference type="Proteomes" id="UP000463470">
    <property type="component" value="Unassembled WGS sequence"/>
</dbReference>
<gene>
    <name evidence="1" type="ORF">GTO91_03530</name>
</gene>
<keyword evidence="1" id="KW-0808">Transferase</keyword>